<sequence>SQLHTLKFKQNEKIEAFLRRVTELRASILALGEVVSDDALIPIVLRALPSSYCIFVITLNLLDTTVSFEKLVNLLQQEEAIHNKDDEEEQALSSHQKWKGK</sequence>
<organism evidence="1 2">
    <name type="scientific">Taxus chinensis</name>
    <name type="common">Chinese yew</name>
    <name type="synonym">Taxus wallichiana var. chinensis</name>
    <dbReference type="NCBI Taxonomy" id="29808"/>
    <lineage>
        <taxon>Eukaryota</taxon>
        <taxon>Viridiplantae</taxon>
        <taxon>Streptophyta</taxon>
        <taxon>Embryophyta</taxon>
        <taxon>Tracheophyta</taxon>
        <taxon>Spermatophyta</taxon>
        <taxon>Pinopsida</taxon>
        <taxon>Pinidae</taxon>
        <taxon>Conifers II</taxon>
        <taxon>Cupressales</taxon>
        <taxon>Taxaceae</taxon>
        <taxon>Taxus</taxon>
    </lineage>
</organism>
<dbReference type="Proteomes" id="UP000824469">
    <property type="component" value="Unassembled WGS sequence"/>
</dbReference>
<evidence type="ECO:0008006" key="3">
    <source>
        <dbReference type="Google" id="ProtNLM"/>
    </source>
</evidence>
<feature type="non-terminal residue" evidence="1">
    <location>
        <position position="1"/>
    </location>
</feature>
<dbReference type="AlphaFoldDB" id="A0AA38GHQ1"/>
<reference evidence="1 2" key="1">
    <citation type="journal article" date="2021" name="Nat. Plants">
        <title>The Taxus genome provides insights into paclitaxel biosynthesis.</title>
        <authorList>
            <person name="Xiong X."/>
            <person name="Gou J."/>
            <person name="Liao Q."/>
            <person name="Li Y."/>
            <person name="Zhou Q."/>
            <person name="Bi G."/>
            <person name="Li C."/>
            <person name="Du R."/>
            <person name="Wang X."/>
            <person name="Sun T."/>
            <person name="Guo L."/>
            <person name="Liang H."/>
            <person name="Lu P."/>
            <person name="Wu Y."/>
            <person name="Zhang Z."/>
            <person name="Ro D.K."/>
            <person name="Shang Y."/>
            <person name="Huang S."/>
            <person name="Yan J."/>
        </authorList>
    </citation>
    <scope>NUCLEOTIDE SEQUENCE [LARGE SCALE GENOMIC DNA]</scope>
    <source>
        <strain evidence="1">Ta-2019</strain>
    </source>
</reference>
<evidence type="ECO:0000313" key="1">
    <source>
        <dbReference type="EMBL" id="KAH9321793.1"/>
    </source>
</evidence>
<evidence type="ECO:0000313" key="2">
    <source>
        <dbReference type="Proteomes" id="UP000824469"/>
    </source>
</evidence>
<comment type="caution">
    <text evidence="1">The sequence shown here is derived from an EMBL/GenBank/DDBJ whole genome shotgun (WGS) entry which is preliminary data.</text>
</comment>
<feature type="non-terminal residue" evidence="1">
    <location>
        <position position="101"/>
    </location>
</feature>
<accession>A0AA38GHQ1</accession>
<gene>
    <name evidence="1" type="ORF">KI387_016432</name>
</gene>
<dbReference type="EMBL" id="JAHRHJ020000003">
    <property type="protein sequence ID" value="KAH9321793.1"/>
    <property type="molecule type" value="Genomic_DNA"/>
</dbReference>
<proteinExistence type="predicted"/>
<dbReference type="Pfam" id="PF14223">
    <property type="entry name" value="Retrotran_gag_2"/>
    <property type="match status" value="1"/>
</dbReference>
<keyword evidence="2" id="KW-1185">Reference proteome</keyword>
<protein>
    <recommendedName>
        <fullName evidence="3">Retrovirus-related Pol polyprotein from transposon TNT 1-94</fullName>
    </recommendedName>
</protein>
<name>A0AA38GHQ1_TAXCH</name>